<name>A0A8J6LEP3_TENMO</name>
<sequence length="751" mass="84741">MATPENEGSINQYPVEEIDYNEIERLEAVGEGSFGVVYKGIWRDTYVAVKNIVSENDKEAFIVEVRQLSRVKHENIVKLYGACTKAPNICLVMEYAEGGSLFNILHHAPNVQYTMANAMAWLHQCAKGVKYLHGMKPKALIHRDLKPPNLLLINGGTQLKICDFGTAVDKTAIMTNNKGSAAWMAPEVFETSNYTEKCDVFSWGIILWEVISRLKPFFHIKESGYPSAFMILWAKHNGARPPLVRNCPPPIEKLMMQCWDQDASKRPSMEEIVKKMEVICSLLPGADEPLQIIDGDEVVYEEIEEYEPYSEQIEQFPASTNGDNGVKSLPQPSAELSQPLSLEIDPNAWELTNCDMQLRTMPGFDKMVPKNGRDLNCNVGLEPLYFVAYLRFARLLQLSVDKNWTFLRDLLVTVLFCGLHMSLLFKFSNWCFKFEARRLKLDLAEIPFLPPEYVEVNGATKGHLFLEAVTQAARFRLVCLVGSFLIASPVPAPAKIGRSTSINRRDFRPQSRKGRPTFTQTNDSSSKNPTEPAPPSPSSVQNSPVRRCRPLNLPLAAVRASSPYRYFSRTHTAVPMPDGHVINRAGDVMAWKWDVRKCIRVYARDTCATAEDPDRSKNTTVEAGIQSTTSTPDGTDPDLDKMYLLLEPHLRPATPDGENPQSVALFEEHKQLAQEYFKVQTELAYLSQKKNKLLAAQSQEQQVQRKTLKDLQAEKESLVLVRELLSRQKENAARSSLDNWVLVPREGDNTN</sequence>
<dbReference type="GO" id="GO:0006950">
    <property type="term" value="P:response to stress"/>
    <property type="evidence" value="ECO:0007669"/>
    <property type="project" value="UniProtKB-ARBA"/>
</dbReference>
<feature type="region of interest" description="Disordered" evidence="16">
    <location>
        <begin position="609"/>
        <end position="638"/>
    </location>
</feature>
<evidence type="ECO:0000256" key="12">
    <source>
        <dbReference type="ARBA" id="ARBA00047559"/>
    </source>
</evidence>
<evidence type="ECO:0000256" key="2">
    <source>
        <dbReference type="ARBA" id="ARBA00006529"/>
    </source>
</evidence>
<dbReference type="GO" id="GO:0004709">
    <property type="term" value="F:MAP kinase kinase kinase activity"/>
    <property type="evidence" value="ECO:0007669"/>
    <property type="project" value="UniProtKB-EC"/>
</dbReference>
<evidence type="ECO:0000313" key="19">
    <source>
        <dbReference type="Proteomes" id="UP000719412"/>
    </source>
</evidence>
<dbReference type="Gene3D" id="1.10.510.10">
    <property type="entry name" value="Transferase(Phosphotransferase) domain 1"/>
    <property type="match status" value="1"/>
</dbReference>
<proteinExistence type="inferred from homology"/>
<evidence type="ECO:0000259" key="17">
    <source>
        <dbReference type="PROSITE" id="PS50011"/>
    </source>
</evidence>
<evidence type="ECO:0000256" key="1">
    <source>
        <dbReference type="ARBA" id="ARBA00001946"/>
    </source>
</evidence>
<keyword evidence="6" id="KW-0808">Transferase</keyword>
<keyword evidence="19" id="KW-1185">Reference proteome</keyword>
<evidence type="ECO:0000256" key="16">
    <source>
        <dbReference type="SAM" id="MobiDB-lite"/>
    </source>
</evidence>
<dbReference type="InterPro" id="IPR011009">
    <property type="entry name" value="Kinase-like_dom_sf"/>
</dbReference>
<evidence type="ECO:0000256" key="4">
    <source>
        <dbReference type="ARBA" id="ARBA00017660"/>
    </source>
</evidence>
<dbReference type="SMART" id="SM00220">
    <property type="entry name" value="S_TKc"/>
    <property type="match status" value="1"/>
</dbReference>
<comment type="catalytic activity">
    <reaction evidence="13">
        <text>L-seryl-[protein] + ATP = O-phospho-L-seryl-[protein] + ADP + H(+)</text>
        <dbReference type="Rhea" id="RHEA:17989"/>
        <dbReference type="Rhea" id="RHEA-COMP:9863"/>
        <dbReference type="Rhea" id="RHEA-COMP:11604"/>
        <dbReference type="ChEBI" id="CHEBI:15378"/>
        <dbReference type="ChEBI" id="CHEBI:29999"/>
        <dbReference type="ChEBI" id="CHEBI:30616"/>
        <dbReference type="ChEBI" id="CHEBI:83421"/>
        <dbReference type="ChEBI" id="CHEBI:456216"/>
        <dbReference type="EC" id="2.7.11.25"/>
    </reaction>
</comment>
<evidence type="ECO:0000256" key="6">
    <source>
        <dbReference type="ARBA" id="ARBA00022679"/>
    </source>
</evidence>
<dbReference type="InterPro" id="IPR001245">
    <property type="entry name" value="Ser-Thr/Tyr_kinase_cat_dom"/>
</dbReference>
<evidence type="ECO:0000256" key="13">
    <source>
        <dbReference type="ARBA" id="ARBA00048329"/>
    </source>
</evidence>
<feature type="domain" description="Protein kinase" evidence="17">
    <location>
        <begin position="23"/>
        <end position="279"/>
    </location>
</feature>
<evidence type="ECO:0000256" key="14">
    <source>
        <dbReference type="PROSITE-ProRule" id="PRU10141"/>
    </source>
</evidence>
<feature type="coiled-coil region" evidence="15">
    <location>
        <begin position="686"/>
        <end position="728"/>
    </location>
</feature>
<keyword evidence="7" id="KW-0479">Metal-binding</keyword>
<dbReference type="InterPro" id="IPR017441">
    <property type="entry name" value="Protein_kinase_ATP_BS"/>
</dbReference>
<keyword evidence="11" id="KW-0460">Magnesium</keyword>
<dbReference type="InterPro" id="IPR000719">
    <property type="entry name" value="Prot_kinase_dom"/>
</dbReference>
<evidence type="ECO:0000256" key="10">
    <source>
        <dbReference type="ARBA" id="ARBA00022840"/>
    </source>
</evidence>
<keyword evidence="10 14" id="KW-0067">ATP-binding</keyword>
<accession>A0A8J6LEP3</accession>
<feature type="compositionally biased region" description="Polar residues" evidence="16">
    <location>
        <begin position="517"/>
        <end position="529"/>
    </location>
</feature>
<dbReference type="InterPro" id="IPR008271">
    <property type="entry name" value="Ser/Thr_kinase_AS"/>
</dbReference>
<reference evidence="18" key="1">
    <citation type="journal article" date="2020" name="J Insects Food Feed">
        <title>The yellow mealworm (Tenebrio molitor) genome: a resource for the emerging insects as food and feed industry.</title>
        <authorList>
            <person name="Eriksson T."/>
            <person name="Andere A."/>
            <person name="Kelstrup H."/>
            <person name="Emery V."/>
            <person name="Picard C."/>
        </authorList>
    </citation>
    <scope>NUCLEOTIDE SEQUENCE</scope>
    <source>
        <strain evidence="18">Stoneville</strain>
        <tissue evidence="18">Whole head</tissue>
    </source>
</reference>
<dbReference type="PANTHER" id="PTHR46716">
    <property type="entry name" value="MITOGEN-ACTIVATED PROTEIN KINASE KINASE KINASE 7"/>
    <property type="match status" value="1"/>
</dbReference>
<dbReference type="SUPFAM" id="SSF56112">
    <property type="entry name" value="Protein kinase-like (PK-like)"/>
    <property type="match status" value="1"/>
</dbReference>
<evidence type="ECO:0000256" key="15">
    <source>
        <dbReference type="SAM" id="Coils"/>
    </source>
</evidence>
<comment type="similarity">
    <text evidence="2">Belongs to the protein kinase superfamily. STE Ser/Thr protein kinase family. MAP kinase kinase kinase subfamily.</text>
</comment>
<dbReference type="AlphaFoldDB" id="A0A8J6LEP3"/>
<dbReference type="Pfam" id="PF07714">
    <property type="entry name" value="PK_Tyr_Ser-Thr"/>
    <property type="match status" value="1"/>
</dbReference>
<comment type="catalytic activity">
    <reaction evidence="12">
        <text>L-threonyl-[protein] + ATP = O-phospho-L-threonyl-[protein] + ADP + H(+)</text>
        <dbReference type="Rhea" id="RHEA:46608"/>
        <dbReference type="Rhea" id="RHEA-COMP:11060"/>
        <dbReference type="Rhea" id="RHEA-COMP:11605"/>
        <dbReference type="ChEBI" id="CHEBI:15378"/>
        <dbReference type="ChEBI" id="CHEBI:30013"/>
        <dbReference type="ChEBI" id="CHEBI:30616"/>
        <dbReference type="ChEBI" id="CHEBI:61977"/>
        <dbReference type="ChEBI" id="CHEBI:456216"/>
        <dbReference type="EC" id="2.7.11.25"/>
    </reaction>
</comment>
<dbReference type="PROSITE" id="PS00107">
    <property type="entry name" value="PROTEIN_KINASE_ATP"/>
    <property type="match status" value="1"/>
</dbReference>
<keyword evidence="8 14" id="KW-0547">Nucleotide-binding</keyword>
<dbReference type="EC" id="2.7.11.25" evidence="3"/>
<feature type="region of interest" description="Disordered" evidence="16">
    <location>
        <begin position="497"/>
        <end position="546"/>
    </location>
</feature>
<dbReference type="PROSITE" id="PS50011">
    <property type="entry name" value="PROTEIN_KINASE_DOM"/>
    <property type="match status" value="1"/>
</dbReference>
<keyword evidence="5" id="KW-0723">Serine/threonine-protein kinase</keyword>
<evidence type="ECO:0000256" key="9">
    <source>
        <dbReference type="ARBA" id="ARBA00022777"/>
    </source>
</evidence>
<gene>
    <name evidence="18" type="ORF">GEV33_002629</name>
</gene>
<dbReference type="GO" id="GO:0006955">
    <property type="term" value="P:immune response"/>
    <property type="evidence" value="ECO:0007669"/>
    <property type="project" value="TreeGrafter"/>
</dbReference>
<evidence type="ECO:0000256" key="5">
    <source>
        <dbReference type="ARBA" id="ARBA00022527"/>
    </source>
</evidence>
<dbReference type="FunFam" id="1.10.510.10:FF:000143">
    <property type="entry name" value="Mitogen-activated protein kinase kinase kinase 7"/>
    <property type="match status" value="1"/>
</dbReference>
<comment type="caution">
    <text evidence="18">The sequence shown here is derived from an EMBL/GenBank/DDBJ whole genome shotgun (WGS) entry which is preliminary data.</text>
</comment>
<protein>
    <recommendedName>
        <fullName evidence="4">Mitogen-activated protein kinase kinase kinase 7</fullName>
        <ecNumber evidence="3">2.7.11.25</ecNumber>
    </recommendedName>
</protein>
<evidence type="ECO:0000256" key="11">
    <source>
        <dbReference type="ARBA" id="ARBA00022842"/>
    </source>
</evidence>
<feature type="binding site" evidence="14">
    <location>
        <position position="50"/>
    </location>
    <ligand>
        <name>ATP</name>
        <dbReference type="ChEBI" id="CHEBI:30616"/>
    </ligand>
</feature>
<evidence type="ECO:0000256" key="8">
    <source>
        <dbReference type="ARBA" id="ARBA00022741"/>
    </source>
</evidence>
<keyword evidence="9" id="KW-0418">Kinase</keyword>
<dbReference type="GO" id="GO:0007254">
    <property type="term" value="P:JNK cascade"/>
    <property type="evidence" value="ECO:0007669"/>
    <property type="project" value="TreeGrafter"/>
</dbReference>
<evidence type="ECO:0000256" key="3">
    <source>
        <dbReference type="ARBA" id="ARBA00012406"/>
    </source>
</evidence>
<dbReference type="GO" id="GO:0043123">
    <property type="term" value="P:positive regulation of canonical NF-kappaB signal transduction"/>
    <property type="evidence" value="ECO:0007669"/>
    <property type="project" value="TreeGrafter"/>
</dbReference>
<keyword evidence="15" id="KW-0175">Coiled coil</keyword>
<dbReference type="PANTHER" id="PTHR46716:SF1">
    <property type="entry name" value="MITOGEN-ACTIVATED PROTEIN KINASE KINASE KINASE 7"/>
    <property type="match status" value="1"/>
</dbReference>
<dbReference type="GO" id="GO:0005524">
    <property type="term" value="F:ATP binding"/>
    <property type="evidence" value="ECO:0007669"/>
    <property type="project" value="UniProtKB-UniRule"/>
</dbReference>
<dbReference type="Proteomes" id="UP000719412">
    <property type="component" value="Unassembled WGS sequence"/>
</dbReference>
<comment type="cofactor">
    <cofactor evidence="1">
        <name>Mg(2+)</name>
        <dbReference type="ChEBI" id="CHEBI:18420"/>
    </cofactor>
</comment>
<dbReference type="GO" id="GO:0046872">
    <property type="term" value="F:metal ion binding"/>
    <property type="evidence" value="ECO:0007669"/>
    <property type="project" value="UniProtKB-KW"/>
</dbReference>
<dbReference type="GO" id="GO:0009893">
    <property type="term" value="P:positive regulation of metabolic process"/>
    <property type="evidence" value="ECO:0007669"/>
    <property type="project" value="UniProtKB-ARBA"/>
</dbReference>
<organism evidence="18 19">
    <name type="scientific">Tenebrio molitor</name>
    <name type="common">Yellow mealworm beetle</name>
    <dbReference type="NCBI Taxonomy" id="7067"/>
    <lineage>
        <taxon>Eukaryota</taxon>
        <taxon>Metazoa</taxon>
        <taxon>Ecdysozoa</taxon>
        <taxon>Arthropoda</taxon>
        <taxon>Hexapoda</taxon>
        <taxon>Insecta</taxon>
        <taxon>Pterygota</taxon>
        <taxon>Neoptera</taxon>
        <taxon>Endopterygota</taxon>
        <taxon>Coleoptera</taxon>
        <taxon>Polyphaga</taxon>
        <taxon>Cucujiformia</taxon>
        <taxon>Tenebrionidae</taxon>
        <taxon>Tenebrio</taxon>
    </lineage>
</organism>
<evidence type="ECO:0000256" key="7">
    <source>
        <dbReference type="ARBA" id="ARBA00022723"/>
    </source>
</evidence>
<dbReference type="PROSITE" id="PS00108">
    <property type="entry name" value="PROTEIN_KINASE_ST"/>
    <property type="match status" value="1"/>
</dbReference>
<dbReference type="GO" id="GO:0043410">
    <property type="term" value="P:positive regulation of MAPK cascade"/>
    <property type="evidence" value="ECO:0007669"/>
    <property type="project" value="UniProtKB-ARBA"/>
</dbReference>
<reference evidence="18" key="2">
    <citation type="submission" date="2021-08" db="EMBL/GenBank/DDBJ databases">
        <authorList>
            <person name="Eriksson T."/>
        </authorList>
    </citation>
    <scope>NUCLEOTIDE SEQUENCE</scope>
    <source>
        <strain evidence="18">Stoneville</strain>
        <tissue evidence="18">Whole head</tissue>
    </source>
</reference>
<dbReference type="Gene3D" id="3.30.200.20">
    <property type="entry name" value="Phosphorylase Kinase, domain 1"/>
    <property type="match status" value="1"/>
</dbReference>
<evidence type="ECO:0000313" key="18">
    <source>
        <dbReference type="EMBL" id="KAH0820164.1"/>
    </source>
</evidence>
<dbReference type="GO" id="GO:0019899">
    <property type="term" value="F:enzyme binding"/>
    <property type="evidence" value="ECO:0007669"/>
    <property type="project" value="UniProtKB-ARBA"/>
</dbReference>
<dbReference type="EMBL" id="JABDTM020012724">
    <property type="protein sequence ID" value="KAH0820164.1"/>
    <property type="molecule type" value="Genomic_DNA"/>
</dbReference>